<comment type="caution">
    <text evidence="3">The sequence shown here is derived from an EMBL/GenBank/DDBJ whole genome shotgun (WGS) entry which is preliminary data.</text>
</comment>
<protein>
    <submittedName>
        <fullName evidence="3">Uncharacterized protein</fullName>
    </submittedName>
</protein>
<keyword evidence="2" id="KW-1133">Transmembrane helix</keyword>
<organism evidence="3 4">
    <name type="scientific">Catellatospora methionotrophica</name>
    <dbReference type="NCBI Taxonomy" id="121620"/>
    <lineage>
        <taxon>Bacteria</taxon>
        <taxon>Bacillati</taxon>
        <taxon>Actinomycetota</taxon>
        <taxon>Actinomycetes</taxon>
        <taxon>Micromonosporales</taxon>
        <taxon>Micromonosporaceae</taxon>
        <taxon>Catellatospora</taxon>
    </lineage>
</organism>
<keyword evidence="4" id="KW-1185">Reference proteome</keyword>
<name>A0A8J3PE37_9ACTN</name>
<dbReference type="EMBL" id="BONJ01000001">
    <property type="protein sequence ID" value="GIG11741.1"/>
    <property type="molecule type" value="Genomic_DNA"/>
</dbReference>
<feature type="region of interest" description="Disordered" evidence="1">
    <location>
        <begin position="101"/>
        <end position="123"/>
    </location>
</feature>
<keyword evidence="2" id="KW-0812">Transmembrane</keyword>
<evidence type="ECO:0000313" key="4">
    <source>
        <dbReference type="Proteomes" id="UP000660339"/>
    </source>
</evidence>
<dbReference type="Proteomes" id="UP000660339">
    <property type="component" value="Unassembled WGS sequence"/>
</dbReference>
<evidence type="ECO:0000256" key="1">
    <source>
        <dbReference type="SAM" id="MobiDB-lite"/>
    </source>
</evidence>
<sequence length="123" mass="12722">MSHDAYDSAKSGAVADSKQTLLCTYDDVRQTWRHHPGAVGPVVPHETVTSAGRPEVIPDGSQKARVCCYSMRRLLLAATGAALTAALLLAVPGSVHVEPDTRLSVLSDGDPRGTSSGGGDPTG</sequence>
<proteinExistence type="predicted"/>
<reference evidence="3" key="1">
    <citation type="submission" date="2021-01" db="EMBL/GenBank/DDBJ databases">
        <title>Whole genome shotgun sequence of Catellatospora methionotrophica NBRC 14553.</title>
        <authorList>
            <person name="Komaki H."/>
            <person name="Tamura T."/>
        </authorList>
    </citation>
    <scope>NUCLEOTIDE SEQUENCE</scope>
    <source>
        <strain evidence="3">NBRC 14553</strain>
    </source>
</reference>
<evidence type="ECO:0000256" key="2">
    <source>
        <dbReference type="SAM" id="Phobius"/>
    </source>
</evidence>
<gene>
    <name evidence="3" type="ORF">Cme02nite_00730</name>
</gene>
<dbReference type="AlphaFoldDB" id="A0A8J3PE37"/>
<accession>A0A8J3PE37</accession>
<keyword evidence="2" id="KW-0472">Membrane</keyword>
<evidence type="ECO:0000313" key="3">
    <source>
        <dbReference type="EMBL" id="GIG11741.1"/>
    </source>
</evidence>
<feature type="transmembrane region" description="Helical" evidence="2">
    <location>
        <begin position="74"/>
        <end position="95"/>
    </location>
</feature>